<evidence type="ECO:0000313" key="2">
    <source>
        <dbReference type="EMBL" id="PKY04977.1"/>
    </source>
</evidence>
<reference evidence="2" key="1">
    <citation type="submission" date="2016-12" db="EMBL/GenBank/DDBJ databases">
        <title>The genomes of Aspergillus section Nigri reveals drivers in fungal speciation.</title>
        <authorList>
            <consortium name="DOE Joint Genome Institute"/>
            <person name="Vesth T.C."/>
            <person name="Nybo J."/>
            <person name="Theobald S."/>
            <person name="Brandl J."/>
            <person name="Frisvad J.C."/>
            <person name="Nielsen K.F."/>
            <person name="Lyhne E.K."/>
            <person name="Kogle M.E."/>
            <person name="Kuo A."/>
            <person name="Riley R."/>
            <person name="Clum A."/>
            <person name="Nolan M."/>
            <person name="Lipzen A."/>
            <person name="Salamov A."/>
            <person name="Henrissat B."/>
            <person name="Wiebenga A."/>
            <person name="De vries R.P."/>
            <person name="Grigoriev I.V."/>
            <person name="Mortensen U.H."/>
            <person name="Andersen M.R."/>
            <person name="Baker S.E."/>
        </authorList>
    </citation>
    <scope>NUCLEOTIDE SEQUENCE</scope>
    <source>
        <strain evidence="2">IBT 28561</strain>
    </source>
</reference>
<dbReference type="AlphaFoldDB" id="A0A2I1D521"/>
<accession>A0A2I1D521</accession>
<dbReference type="EMBL" id="MSFM01000005">
    <property type="protein sequence ID" value="PKY04977.1"/>
    <property type="molecule type" value="Genomic_DNA"/>
</dbReference>
<evidence type="ECO:0000256" key="1">
    <source>
        <dbReference type="SAM" id="MobiDB-lite"/>
    </source>
</evidence>
<feature type="region of interest" description="Disordered" evidence="1">
    <location>
        <begin position="117"/>
        <end position="145"/>
    </location>
</feature>
<gene>
    <name evidence="2" type="ORF">P168DRAFT_281330</name>
</gene>
<protein>
    <submittedName>
        <fullName evidence="2">Uncharacterized protein</fullName>
    </submittedName>
</protein>
<evidence type="ECO:0000313" key="3">
    <source>
        <dbReference type="Proteomes" id="UP000234254"/>
    </source>
</evidence>
<proteinExistence type="predicted"/>
<dbReference type="VEuPathDB" id="FungiDB:P168DRAFT_281330"/>
<dbReference type="Proteomes" id="UP000234254">
    <property type="component" value="Unassembled WGS sequence"/>
</dbReference>
<comment type="caution">
    <text evidence="2">The sequence shown here is derived from an EMBL/GenBank/DDBJ whole genome shotgun (WGS) entry which is preliminary data.</text>
</comment>
<dbReference type="GeneID" id="36543450"/>
<organism evidence="2 3">
    <name type="scientific">Aspergillus campestris (strain IBT 28561)</name>
    <dbReference type="NCBI Taxonomy" id="1392248"/>
    <lineage>
        <taxon>Eukaryota</taxon>
        <taxon>Fungi</taxon>
        <taxon>Dikarya</taxon>
        <taxon>Ascomycota</taxon>
        <taxon>Pezizomycotina</taxon>
        <taxon>Eurotiomycetes</taxon>
        <taxon>Eurotiomycetidae</taxon>
        <taxon>Eurotiales</taxon>
        <taxon>Aspergillaceae</taxon>
        <taxon>Aspergillus</taxon>
        <taxon>Aspergillus subgen. Circumdati</taxon>
    </lineage>
</organism>
<dbReference type="RefSeq" id="XP_024693571.1">
    <property type="nucleotide sequence ID" value="XM_024835926.1"/>
</dbReference>
<keyword evidence="3" id="KW-1185">Reference proteome</keyword>
<sequence length="175" mass="19065">MDSSYHEKKQPRAVHVQEIELLPHSVGVDPVSTAVTILWHSTKSQRIAGSQAFTQSGVCYRLTRDTNRPRHNSPESTHRLSRFQQLLNLISQYPKEVRKVRLIGLNEDPAIKISTLPGEVHPPTHPPTLPGAATGGSPVESPSTPVTQLASLGSAIEPEFAPGINLVVSHGRIPE</sequence>
<name>A0A2I1D521_ASPC2</name>